<feature type="coiled-coil region" evidence="1">
    <location>
        <begin position="382"/>
        <end position="409"/>
    </location>
</feature>
<dbReference type="Gene3D" id="3.30.750.140">
    <property type="match status" value="1"/>
</dbReference>
<evidence type="ECO:0000313" key="5">
    <source>
        <dbReference type="Proteomes" id="UP000679722"/>
    </source>
</evidence>
<dbReference type="RefSeq" id="WP_211536008.1">
    <property type="nucleotide sequence ID" value="NZ_JAGSSV010000006.1"/>
</dbReference>
<feature type="compositionally biased region" description="Low complexity" evidence="2">
    <location>
        <begin position="18"/>
        <end position="29"/>
    </location>
</feature>
<feature type="region of interest" description="Disordered" evidence="2">
    <location>
        <begin position="1"/>
        <end position="29"/>
    </location>
</feature>
<evidence type="ECO:0000313" key="4">
    <source>
        <dbReference type="EMBL" id="MBR7888667.1"/>
    </source>
</evidence>
<dbReference type="Pfam" id="PF02120">
    <property type="entry name" value="Flg_hook"/>
    <property type="match status" value="1"/>
</dbReference>
<name>A0ABS5HB33_9GAMM</name>
<reference evidence="5" key="2">
    <citation type="submission" date="2023-07" db="EMBL/GenBank/DDBJ databases">
        <title>Marinomonas vulgaris A79, complete genome.</title>
        <authorList>
            <person name="Ying J.-J."/>
        </authorList>
    </citation>
    <scope>NUCLEOTIDE SEQUENCE [LARGE SCALE GENOMIC DNA]</scope>
    <source>
        <strain evidence="5">A79</strain>
    </source>
</reference>
<evidence type="ECO:0000256" key="1">
    <source>
        <dbReference type="SAM" id="Coils"/>
    </source>
</evidence>
<dbReference type="EMBL" id="JAGSSV010000006">
    <property type="protein sequence ID" value="MBR7888667.1"/>
    <property type="molecule type" value="Genomic_DNA"/>
</dbReference>
<organism evidence="4 5">
    <name type="scientific">Marinomonas vulgaris</name>
    <dbReference type="NCBI Taxonomy" id="2823372"/>
    <lineage>
        <taxon>Bacteria</taxon>
        <taxon>Pseudomonadati</taxon>
        <taxon>Pseudomonadota</taxon>
        <taxon>Gammaproteobacteria</taxon>
        <taxon>Oceanospirillales</taxon>
        <taxon>Oceanospirillaceae</taxon>
        <taxon>Marinomonas</taxon>
    </lineage>
</organism>
<keyword evidence="1" id="KW-0175">Coiled coil</keyword>
<proteinExistence type="predicted"/>
<gene>
    <name evidence="4" type="ORF">J9B83_06890</name>
</gene>
<feature type="compositionally biased region" description="Polar residues" evidence="2">
    <location>
        <begin position="1"/>
        <end position="17"/>
    </location>
</feature>
<feature type="domain" description="Flagellar hook-length control protein-like C-terminal" evidence="3">
    <location>
        <begin position="343"/>
        <end position="416"/>
    </location>
</feature>
<accession>A0ABS5HB33</accession>
<keyword evidence="5" id="KW-1185">Reference proteome</keyword>
<protein>
    <submittedName>
        <fullName evidence="4">Flagellar hook-length control protein FliK</fullName>
    </submittedName>
</protein>
<dbReference type="InterPro" id="IPR021136">
    <property type="entry name" value="Flagellar_hook_control-like_C"/>
</dbReference>
<reference evidence="4 5" key="1">
    <citation type="submission" date="2021-04" db="EMBL/GenBank/DDBJ databases">
        <authorList>
            <person name="Sun C."/>
        </authorList>
    </citation>
    <scope>NUCLEOTIDE SEQUENCE [LARGE SCALE GENOMIC DNA]</scope>
    <source>
        <strain evidence="4 5">A79</strain>
    </source>
</reference>
<sequence>MLSDISSKLNQTSTHKNTQSSSSPATSQAGVLGKLSSEIQLIDSLKMIKLQGSEPLSFQGKPAQLLHATSAGRPISLINTGSPIDVHNAKPAQLNNLTLASRVVNLTVTSVADNSSASVNSPKAVTVTDGQSSFTVISQQALKKGDQLRVFVDANQKMQALPAQANSALSSTQLDALKQSLPKQLSISEMNQLIKQLQALNANADNLPPKTQAALKQLVQHLPNLAALTQSPDAMKQAIQNSGVFSESLLLNQKDQSIPADLKLNLARLKETQEQPTGLKPQSLPTDSIANAIERITTNQLRHFSDPSQLSAQAFPLQVEFPVQQGKDSHLVQVEIDQDASSEEQDPKDRRWLVKLKFDFEETGRFDARASIQNNTVGVLFAAEEKDTVQKLQKSIPELRQQLEAKDIEINRLDAFQSKLERQETPLNQTHSLIDVRT</sequence>
<evidence type="ECO:0000256" key="2">
    <source>
        <dbReference type="SAM" id="MobiDB-lite"/>
    </source>
</evidence>
<dbReference type="Proteomes" id="UP000679722">
    <property type="component" value="Unassembled WGS sequence"/>
</dbReference>
<comment type="caution">
    <text evidence="4">The sequence shown here is derived from an EMBL/GenBank/DDBJ whole genome shotgun (WGS) entry which is preliminary data.</text>
</comment>
<dbReference type="InterPro" id="IPR038610">
    <property type="entry name" value="FliK-like_C_sf"/>
</dbReference>
<keyword evidence="4" id="KW-0969">Cilium</keyword>
<keyword evidence="4" id="KW-0966">Cell projection</keyword>
<evidence type="ECO:0000259" key="3">
    <source>
        <dbReference type="Pfam" id="PF02120"/>
    </source>
</evidence>
<keyword evidence="4" id="KW-0282">Flagellum</keyword>